<keyword evidence="2" id="KW-0472">Membrane</keyword>
<dbReference type="PANTHER" id="PTHR38793">
    <property type="entry name" value="SLATT_FUNGAL DOMAIN-CONTAINING PROTEIN-RELATED"/>
    <property type="match status" value="1"/>
</dbReference>
<dbReference type="Proteomes" id="UP000008066">
    <property type="component" value="Unassembled WGS sequence"/>
</dbReference>
<dbReference type="AlphaFoldDB" id="G0S8J3"/>
<dbReference type="RefSeq" id="XP_006694249.1">
    <property type="nucleotide sequence ID" value="XM_006694186.1"/>
</dbReference>
<evidence type="ECO:0000313" key="4">
    <source>
        <dbReference type="EMBL" id="EGS21953.1"/>
    </source>
</evidence>
<keyword evidence="2" id="KW-1133">Transmembrane helix</keyword>
<feature type="transmembrane region" description="Helical" evidence="2">
    <location>
        <begin position="175"/>
        <end position="193"/>
    </location>
</feature>
<feature type="transmembrane region" description="Helical" evidence="2">
    <location>
        <begin position="133"/>
        <end position="155"/>
    </location>
</feature>
<dbReference type="HOGENOM" id="CLU_080475_2_0_1"/>
<feature type="region of interest" description="Disordered" evidence="1">
    <location>
        <begin position="251"/>
        <end position="271"/>
    </location>
</feature>
<proteinExistence type="predicted"/>
<sequence>MATNKDEIIDLAISPITLDPRPATPGPGIFVRNSPAAGTAGPPAGDNSKEKPSPDADSPAPEPQHSSGHHRFLTPTEWARVAHGLGAICPNDNGETHQVVHPTSCLWPPKGLPDGLYRDIVTQRSKYSIGYTILNALHWIFLTLQIAVGASLTALGSSGLASPSFDDENPRDAPITILAAINTVVAGLLALMHNSGLPERYRKDMNEFDKIKNHVREILDTGIVGMDQTVDDVLDECFTLFQTAKDTVTLNKPESYNTPNPEPGKQGNPSP</sequence>
<dbReference type="OMA" id="ECFDLYQ"/>
<gene>
    <name evidence="4" type="ORF">CTHT_0038290</name>
</gene>
<keyword evidence="5" id="KW-1185">Reference proteome</keyword>
<evidence type="ECO:0000256" key="2">
    <source>
        <dbReference type="SAM" id="Phobius"/>
    </source>
</evidence>
<dbReference type="OrthoDB" id="5398270at2759"/>
<protein>
    <recommendedName>
        <fullName evidence="3">SMODS and SLOG-associating 2TM effector domain-containing protein</fullName>
    </recommendedName>
</protein>
<evidence type="ECO:0000256" key="1">
    <source>
        <dbReference type="SAM" id="MobiDB-lite"/>
    </source>
</evidence>
<dbReference type="KEGG" id="cthr:CTHT_0038290"/>
<dbReference type="NCBIfam" id="NF033635">
    <property type="entry name" value="SLATT_fungal"/>
    <property type="match status" value="1"/>
</dbReference>
<name>G0S8J3_CHATD</name>
<dbReference type="GeneID" id="18257867"/>
<dbReference type="Pfam" id="PF18142">
    <property type="entry name" value="SLATT_fungal"/>
    <property type="match status" value="1"/>
</dbReference>
<evidence type="ECO:0000313" key="5">
    <source>
        <dbReference type="Proteomes" id="UP000008066"/>
    </source>
</evidence>
<organism evidence="5">
    <name type="scientific">Chaetomium thermophilum (strain DSM 1495 / CBS 144.50 / IMI 039719)</name>
    <name type="common">Thermochaetoides thermophila</name>
    <dbReference type="NCBI Taxonomy" id="759272"/>
    <lineage>
        <taxon>Eukaryota</taxon>
        <taxon>Fungi</taxon>
        <taxon>Dikarya</taxon>
        <taxon>Ascomycota</taxon>
        <taxon>Pezizomycotina</taxon>
        <taxon>Sordariomycetes</taxon>
        <taxon>Sordariomycetidae</taxon>
        <taxon>Sordariales</taxon>
        <taxon>Chaetomiaceae</taxon>
        <taxon>Thermochaetoides</taxon>
    </lineage>
</organism>
<feature type="region of interest" description="Disordered" evidence="1">
    <location>
        <begin position="1"/>
        <end position="70"/>
    </location>
</feature>
<keyword evidence="2" id="KW-0812">Transmembrane</keyword>
<dbReference type="InterPro" id="IPR041622">
    <property type="entry name" value="SLATT_fungi"/>
</dbReference>
<reference evidence="4 5" key="1">
    <citation type="journal article" date="2011" name="Cell">
        <title>Insight into structure and assembly of the nuclear pore complex by utilizing the genome of a eukaryotic thermophile.</title>
        <authorList>
            <person name="Amlacher S."/>
            <person name="Sarges P."/>
            <person name="Flemming D."/>
            <person name="van Noort V."/>
            <person name="Kunze R."/>
            <person name="Devos D.P."/>
            <person name="Arumugam M."/>
            <person name="Bork P."/>
            <person name="Hurt E."/>
        </authorList>
    </citation>
    <scope>NUCLEOTIDE SEQUENCE [LARGE SCALE GENOMIC DNA]</scope>
    <source>
        <strain evidence="5">DSM 1495 / CBS 144.50 / IMI 039719</strain>
    </source>
</reference>
<dbReference type="eggNOG" id="ENOG502RJMA">
    <property type="taxonomic scope" value="Eukaryota"/>
</dbReference>
<feature type="compositionally biased region" description="Low complexity" evidence="1">
    <location>
        <begin position="35"/>
        <end position="45"/>
    </location>
</feature>
<evidence type="ECO:0000259" key="3">
    <source>
        <dbReference type="Pfam" id="PF18142"/>
    </source>
</evidence>
<accession>G0S8J3</accession>
<feature type="domain" description="SMODS and SLOG-associating 2TM effector" evidence="3">
    <location>
        <begin position="120"/>
        <end position="246"/>
    </location>
</feature>
<dbReference type="EMBL" id="GL988041">
    <property type="protein sequence ID" value="EGS21953.1"/>
    <property type="molecule type" value="Genomic_DNA"/>
</dbReference>
<dbReference type="PANTHER" id="PTHR38793:SF1">
    <property type="entry name" value="SMODS AND SLOG-ASSOCIATING 2TM EFFECTOR DOMAIN-CONTAINING PROTEIN"/>
    <property type="match status" value="1"/>
</dbReference>